<proteinExistence type="predicted"/>
<keyword evidence="2" id="KW-0255">Endonuclease</keyword>
<reference evidence="2 3" key="1">
    <citation type="submission" date="2019-02" db="EMBL/GenBank/DDBJ databases">
        <title>Deep-cultivation of Planctomycetes and their phenomic and genomic characterization uncovers novel biology.</title>
        <authorList>
            <person name="Wiegand S."/>
            <person name="Jogler M."/>
            <person name="Boedeker C."/>
            <person name="Pinto D."/>
            <person name="Vollmers J."/>
            <person name="Rivas-Marin E."/>
            <person name="Kohn T."/>
            <person name="Peeters S.H."/>
            <person name="Heuer A."/>
            <person name="Rast P."/>
            <person name="Oberbeckmann S."/>
            <person name="Bunk B."/>
            <person name="Jeske O."/>
            <person name="Meyerdierks A."/>
            <person name="Storesund J.E."/>
            <person name="Kallscheuer N."/>
            <person name="Luecker S."/>
            <person name="Lage O.M."/>
            <person name="Pohl T."/>
            <person name="Merkel B.J."/>
            <person name="Hornburger P."/>
            <person name="Mueller R.-W."/>
            <person name="Bruemmer F."/>
            <person name="Labrenz M."/>
            <person name="Spormann A.M."/>
            <person name="Op den Camp H."/>
            <person name="Overmann J."/>
            <person name="Amann R."/>
            <person name="Jetten M.S.M."/>
            <person name="Mascher T."/>
            <person name="Medema M.H."/>
            <person name="Devos D.P."/>
            <person name="Kaster A.-K."/>
            <person name="Ovreas L."/>
            <person name="Rohde M."/>
            <person name="Galperin M.Y."/>
            <person name="Jogler C."/>
        </authorList>
    </citation>
    <scope>NUCLEOTIDE SEQUENCE [LARGE SCALE GENOMIC DNA]</scope>
    <source>
        <strain evidence="2 3">HG15A2</strain>
    </source>
</reference>
<sequence>MNAIDTNILIYAVDTEEPEKSAKAIELLRRLSTEPVPLIVPWQVAVEFLACLRRWENAKRISRSQSQRYLAEFLMPMPIVHPSTKVLQASLELSSRHSLSHWDSLLLAACIEAGVQSLYSEDMSHGGTYDSVQIVNPFC</sequence>
<dbReference type="AlphaFoldDB" id="A0A517N2G8"/>
<feature type="domain" description="PIN" evidence="1">
    <location>
        <begin position="4"/>
        <end position="122"/>
    </location>
</feature>
<evidence type="ECO:0000259" key="1">
    <source>
        <dbReference type="Pfam" id="PF01850"/>
    </source>
</evidence>
<name>A0A517N2G8_9BACT</name>
<dbReference type="SUPFAM" id="SSF88723">
    <property type="entry name" value="PIN domain-like"/>
    <property type="match status" value="1"/>
</dbReference>
<dbReference type="Gene3D" id="3.40.50.1010">
    <property type="entry name" value="5'-nuclease"/>
    <property type="match status" value="1"/>
</dbReference>
<dbReference type="Proteomes" id="UP000319852">
    <property type="component" value="Chromosome"/>
</dbReference>
<gene>
    <name evidence="2" type="primary">vapC</name>
    <name evidence="2" type="ORF">HG15A2_45400</name>
</gene>
<dbReference type="Pfam" id="PF01850">
    <property type="entry name" value="PIN"/>
    <property type="match status" value="1"/>
</dbReference>
<evidence type="ECO:0000313" key="2">
    <source>
        <dbReference type="EMBL" id="QDT01198.1"/>
    </source>
</evidence>
<dbReference type="InterPro" id="IPR002716">
    <property type="entry name" value="PIN_dom"/>
</dbReference>
<dbReference type="OrthoDB" id="13900at2"/>
<evidence type="ECO:0000313" key="3">
    <source>
        <dbReference type="Proteomes" id="UP000319852"/>
    </source>
</evidence>
<dbReference type="InterPro" id="IPR029060">
    <property type="entry name" value="PIN-like_dom_sf"/>
</dbReference>
<dbReference type="RefSeq" id="WP_145063219.1">
    <property type="nucleotide sequence ID" value="NZ_CP036263.1"/>
</dbReference>
<organism evidence="2 3">
    <name type="scientific">Adhaeretor mobilis</name>
    <dbReference type="NCBI Taxonomy" id="1930276"/>
    <lineage>
        <taxon>Bacteria</taxon>
        <taxon>Pseudomonadati</taxon>
        <taxon>Planctomycetota</taxon>
        <taxon>Planctomycetia</taxon>
        <taxon>Pirellulales</taxon>
        <taxon>Lacipirellulaceae</taxon>
        <taxon>Adhaeretor</taxon>
    </lineage>
</organism>
<protein>
    <submittedName>
        <fullName evidence="2">tRNA(fMet)-specific endonuclease VapC</fullName>
    </submittedName>
</protein>
<dbReference type="CDD" id="cd18692">
    <property type="entry name" value="PIN_VapC-like"/>
    <property type="match status" value="1"/>
</dbReference>
<dbReference type="KEGG" id="amob:HG15A2_45400"/>
<keyword evidence="3" id="KW-1185">Reference proteome</keyword>
<accession>A0A517N2G8</accession>
<dbReference type="GO" id="GO:0004519">
    <property type="term" value="F:endonuclease activity"/>
    <property type="evidence" value="ECO:0007669"/>
    <property type="project" value="UniProtKB-KW"/>
</dbReference>
<keyword evidence="2" id="KW-0540">Nuclease</keyword>
<dbReference type="EMBL" id="CP036263">
    <property type="protein sequence ID" value="QDT01198.1"/>
    <property type="molecule type" value="Genomic_DNA"/>
</dbReference>
<keyword evidence="2" id="KW-0378">Hydrolase</keyword>